<evidence type="ECO:0000313" key="8">
    <source>
        <dbReference type="Ensembl" id="ENSSSCP00035045275.1"/>
    </source>
</evidence>
<dbReference type="InterPro" id="IPR013935">
    <property type="entry name" value="Trs120_TRAPPC9"/>
</dbReference>
<dbReference type="Pfam" id="PF26251">
    <property type="entry name" value="TPR_TRAPPC9-Trs120"/>
    <property type="match status" value="1"/>
</dbReference>
<comment type="similarity">
    <text evidence="2">Belongs to the NIBP family.</text>
</comment>
<evidence type="ECO:0000256" key="2">
    <source>
        <dbReference type="ARBA" id="ARBA00008459"/>
    </source>
</evidence>
<dbReference type="InterPro" id="IPR058567">
    <property type="entry name" value="Ig_TRAPPC9_Trs120_3rd"/>
</dbReference>
<protein>
    <recommendedName>
        <fullName evidence="10">Trafficking protein particle complex 9</fullName>
    </recommendedName>
</protein>
<feature type="domain" description="Trs120/TRAPPC9 N-terminal" evidence="5">
    <location>
        <begin position="186"/>
        <end position="259"/>
    </location>
</feature>
<dbReference type="Pfam" id="PF08626">
    <property type="entry name" value="TRAPPC9-Trs120"/>
    <property type="match status" value="1"/>
</dbReference>
<evidence type="ECO:0008006" key="10">
    <source>
        <dbReference type="Google" id="ProtNLM"/>
    </source>
</evidence>
<evidence type="ECO:0000256" key="1">
    <source>
        <dbReference type="ARBA" id="ARBA00004555"/>
    </source>
</evidence>
<evidence type="ECO:0000259" key="5">
    <source>
        <dbReference type="Pfam" id="PF08626"/>
    </source>
</evidence>
<feature type="domain" description="Trs120/TRAPPC9 TPR region" evidence="6">
    <location>
        <begin position="353"/>
        <end position="489"/>
    </location>
</feature>
<evidence type="ECO:0000259" key="7">
    <source>
        <dbReference type="Pfam" id="PF26282"/>
    </source>
</evidence>
<dbReference type="InterPro" id="IPR058564">
    <property type="entry name" value="TPR_TRAPPC9_Trs120"/>
</dbReference>
<dbReference type="PANTHER" id="PTHR21512">
    <property type="entry name" value="TRAFFICKING PROTEIN PARTICLE COMPLEX SUBUNIT 9"/>
    <property type="match status" value="1"/>
</dbReference>
<dbReference type="AlphaFoldDB" id="A0A8D1BEQ8"/>
<dbReference type="Pfam" id="PF26282">
    <property type="entry name" value="Ig_TRAPPC9-Trs120_3rd"/>
    <property type="match status" value="1"/>
</dbReference>
<evidence type="ECO:0000313" key="9">
    <source>
        <dbReference type="Proteomes" id="UP000694720"/>
    </source>
</evidence>
<proteinExistence type="inferred from homology"/>
<comment type="subcellular location">
    <subcellularLocation>
        <location evidence="1">Golgi apparatus</location>
    </subcellularLocation>
</comment>
<dbReference type="GO" id="GO:0005794">
    <property type="term" value="C:Golgi apparatus"/>
    <property type="evidence" value="ECO:0007669"/>
    <property type="project" value="UniProtKB-SubCell"/>
</dbReference>
<organism evidence="8 9">
    <name type="scientific">Sus scrofa</name>
    <name type="common">Pig</name>
    <dbReference type="NCBI Taxonomy" id="9823"/>
    <lineage>
        <taxon>Eukaryota</taxon>
        <taxon>Metazoa</taxon>
        <taxon>Chordata</taxon>
        <taxon>Craniata</taxon>
        <taxon>Vertebrata</taxon>
        <taxon>Euteleostomi</taxon>
        <taxon>Mammalia</taxon>
        <taxon>Eutheria</taxon>
        <taxon>Laurasiatheria</taxon>
        <taxon>Artiodactyla</taxon>
        <taxon>Suina</taxon>
        <taxon>Suidae</taxon>
        <taxon>Sus</taxon>
    </lineage>
</organism>
<evidence type="ECO:0000256" key="3">
    <source>
        <dbReference type="ARBA" id="ARBA00023034"/>
    </source>
</evidence>
<dbReference type="InterPro" id="IPR058563">
    <property type="entry name" value="Trs120_TRAPPC9_N"/>
</dbReference>
<keyword evidence="3" id="KW-0333">Golgi apparatus</keyword>
<reference evidence="8" key="1">
    <citation type="submission" date="2025-08" db="UniProtKB">
        <authorList>
            <consortium name="Ensembl"/>
        </authorList>
    </citation>
    <scope>IDENTIFICATION</scope>
</reference>
<dbReference type="Ensembl" id="ENSSSCT00035105438.1">
    <property type="protein sequence ID" value="ENSSSCP00035045275.1"/>
    <property type="gene ID" value="ENSSSCG00035077284.1"/>
</dbReference>
<feature type="region of interest" description="Disordered" evidence="4">
    <location>
        <begin position="724"/>
        <end position="747"/>
    </location>
</feature>
<accession>A0A8D1BEQ8</accession>
<evidence type="ECO:0000256" key="4">
    <source>
        <dbReference type="SAM" id="MobiDB-lite"/>
    </source>
</evidence>
<feature type="domain" description="Trs120/TRAPPC9 third Ig-like" evidence="7">
    <location>
        <begin position="795"/>
        <end position="887"/>
    </location>
</feature>
<evidence type="ECO:0000259" key="6">
    <source>
        <dbReference type="Pfam" id="PF26251"/>
    </source>
</evidence>
<name>A0A8D1BEQ8_PIG</name>
<sequence>MSVPDYMQCAEDHQTLLVVVQPVGIVSEENFFRIYKRISSVSQISVRDSQRVLYIRYRHHYPPENNEWGDFQTHRKVVGLITITDCFSAKDWPQTFEKFHVQKELYGSTLYDSRLLVFGLQGEIAEQPRTDVAFYPSYEDCATVEKRIEDFIESLFIVLESKRLDRATDKSGDKIPLLCVPFEKKDFVGLDTDSRHYKKRCQGRMRKHVGDLCLQAGMLQDSLVHYHMAVEFLRSVNDFLWLGAALEGLCSASVIYHYPGGTGGKTGARRFQGSSLPAEAANRHRPGALSTNGINPDTSTEIGRAKNCLSPEDIIEKYKEAISCYGKYKNAGVIELEACVKAVRVLAIQKRSMEASEFLQNAVYINLRQLSEEERIQRYSILSELYELIGFHRKSAFFKRVAAMQCVAPSIAEPGWRACYKLLLETLPGYSLSLDPQDFNKGTHRGWAAVQMRLLHELVYASRRMGNPALSVRHLSFLLQTMLDFLSDQGECVQALVFSRERASVYSFFFFFLSFCYFFTQLPWHMEAWVPQDAPVCRSSLSGDSPLGCWSRGTGDPSSVLKLNPTQHSRNMSAVMWRFLKCRWLSFLRPFLSKTRHHCDYFRSAHSLQPSSGDEVSTNVSVQLYNGETQHLVVKLENIGMEPLEKLEVTSKILTTKEKLYGDFLSWRLEETLAQFPLQPGKVATLTVCIKVKLDFSCQENLLQDLSDDGISVSGFPLCSPSRQVVRPRADSKPANPAEGSRPGDPGHVKTLEAILNFKYSGGPGHVEGYYRSLALGLHVEVEPSVFFTRVSTLPATSTRQCHLLLDVFNSTEHELTVSARSNEELILHAGECQRMAIQVDKFNFESFPESPEEKGQSANSKQLEEERQEARGLEINSKLGIHWTIISFAHACCGEGICEPPGRLPSRVGSGCDCVAGLGLQGVLII</sequence>
<dbReference type="PANTHER" id="PTHR21512:SF5">
    <property type="entry name" value="TRAFFICKING PROTEIN PARTICLE COMPLEX SUBUNIT 9"/>
    <property type="match status" value="1"/>
</dbReference>
<feature type="region of interest" description="Disordered" evidence="4">
    <location>
        <begin position="848"/>
        <end position="870"/>
    </location>
</feature>
<dbReference type="Proteomes" id="UP000694720">
    <property type="component" value="Unplaced"/>
</dbReference>